<keyword evidence="5 7" id="KW-0418">Kinase</keyword>
<proteinExistence type="inferred from homology"/>
<gene>
    <name evidence="5" type="primary">coaE</name>
    <name evidence="7" type="ORF">SAMN06269173_10619</name>
</gene>
<dbReference type="GO" id="GO:0004140">
    <property type="term" value="F:dephospho-CoA kinase activity"/>
    <property type="evidence" value="ECO:0007669"/>
    <property type="project" value="UniProtKB-UniRule"/>
</dbReference>
<keyword evidence="5" id="KW-0963">Cytoplasm</keyword>
<keyword evidence="8" id="KW-1185">Reference proteome</keyword>
<dbReference type="PANTHER" id="PTHR10695">
    <property type="entry name" value="DEPHOSPHO-COA KINASE-RELATED"/>
    <property type="match status" value="1"/>
</dbReference>
<accession>A0A238YRU2</accession>
<evidence type="ECO:0000256" key="5">
    <source>
        <dbReference type="HAMAP-Rule" id="MF_00376"/>
    </source>
</evidence>
<dbReference type="PROSITE" id="PS51219">
    <property type="entry name" value="DPCK"/>
    <property type="match status" value="1"/>
</dbReference>
<dbReference type="NCBIfam" id="TIGR00152">
    <property type="entry name" value="dephospho-CoA kinase"/>
    <property type="match status" value="1"/>
</dbReference>
<dbReference type="InterPro" id="IPR001977">
    <property type="entry name" value="Depp_CoAkinase"/>
</dbReference>
<protein>
    <recommendedName>
        <fullName evidence="5 6">Dephospho-CoA kinase</fullName>
        <ecNumber evidence="5 6">2.7.1.24</ecNumber>
    </recommendedName>
    <alternativeName>
        <fullName evidence="5">Dephosphocoenzyme A kinase</fullName>
    </alternativeName>
</protein>
<reference evidence="8" key="1">
    <citation type="submission" date="2017-06" db="EMBL/GenBank/DDBJ databases">
        <authorList>
            <person name="Varghese N."/>
            <person name="Submissions S."/>
        </authorList>
    </citation>
    <scope>NUCLEOTIDE SEQUENCE [LARGE SCALE GENOMIC DNA]</scope>
    <source>
        <strain evidence="8">DSM 28041</strain>
    </source>
</reference>
<sequence length="206" mass="23340">MLKIGITGGIGTGKSVVCKLFQVLGTPVYDSDSRAKWVMINDIVLRDELRAAFGPDTFDTLGQLNRTYLAKVAFSDPQQVARLNALVHPRVGADFEQWTIERQAEGHRYILKEAALLYESGAYRQLDRIITVFAPLALRQTRIQRRDPHRTTDDIQNIIGKQMSEEEKIQRADYMVYNDNEHLLIPQALKLHAEFDALAQQSVSNG</sequence>
<evidence type="ECO:0000256" key="4">
    <source>
        <dbReference type="ARBA" id="ARBA00022993"/>
    </source>
</evidence>
<dbReference type="Gene3D" id="3.40.50.300">
    <property type="entry name" value="P-loop containing nucleotide triphosphate hydrolases"/>
    <property type="match status" value="1"/>
</dbReference>
<comment type="similarity">
    <text evidence="1 5">Belongs to the CoaE family.</text>
</comment>
<keyword evidence="2 5" id="KW-0547">Nucleotide-binding</keyword>
<evidence type="ECO:0000256" key="3">
    <source>
        <dbReference type="ARBA" id="ARBA00022840"/>
    </source>
</evidence>
<keyword evidence="5" id="KW-0808">Transferase</keyword>
<comment type="catalytic activity">
    <reaction evidence="5">
        <text>3'-dephospho-CoA + ATP = ADP + CoA + H(+)</text>
        <dbReference type="Rhea" id="RHEA:18245"/>
        <dbReference type="ChEBI" id="CHEBI:15378"/>
        <dbReference type="ChEBI" id="CHEBI:30616"/>
        <dbReference type="ChEBI" id="CHEBI:57287"/>
        <dbReference type="ChEBI" id="CHEBI:57328"/>
        <dbReference type="ChEBI" id="CHEBI:456216"/>
        <dbReference type="EC" id="2.7.1.24"/>
    </reaction>
</comment>
<comment type="subcellular location">
    <subcellularLocation>
        <location evidence="5">Cytoplasm</location>
    </subcellularLocation>
</comment>
<feature type="binding site" evidence="5">
    <location>
        <begin position="11"/>
        <end position="16"/>
    </location>
    <ligand>
        <name>ATP</name>
        <dbReference type="ChEBI" id="CHEBI:30616"/>
    </ligand>
</feature>
<dbReference type="RefSeq" id="WP_089333181.1">
    <property type="nucleotide sequence ID" value="NZ_FZNS01000006.1"/>
</dbReference>
<keyword evidence="4 5" id="KW-0173">Coenzyme A biosynthesis</keyword>
<dbReference type="Pfam" id="PF01121">
    <property type="entry name" value="CoaE"/>
    <property type="match status" value="1"/>
</dbReference>
<comment type="function">
    <text evidence="5">Catalyzes the phosphorylation of the 3'-hydroxyl group of dephosphocoenzyme A to form coenzyme A.</text>
</comment>
<dbReference type="EC" id="2.7.1.24" evidence="5 6"/>
<dbReference type="CDD" id="cd02022">
    <property type="entry name" value="DPCK"/>
    <property type="match status" value="1"/>
</dbReference>
<evidence type="ECO:0000256" key="6">
    <source>
        <dbReference type="NCBIfam" id="TIGR00152"/>
    </source>
</evidence>
<dbReference type="HAMAP" id="MF_00376">
    <property type="entry name" value="Dephospho_CoA_kinase"/>
    <property type="match status" value="1"/>
</dbReference>
<dbReference type="UniPathway" id="UPA00241">
    <property type="reaction ID" value="UER00356"/>
</dbReference>
<evidence type="ECO:0000313" key="7">
    <source>
        <dbReference type="EMBL" id="SNR73538.1"/>
    </source>
</evidence>
<organism evidence="7 8">
    <name type="scientific">Hymenobacter mucosus</name>
    <dbReference type="NCBI Taxonomy" id="1411120"/>
    <lineage>
        <taxon>Bacteria</taxon>
        <taxon>Pseudomonadati</taxon>
        <taxon>Bacteroidota</taxon>
        <taxon>Cytophagia</taxon>
        <taxon>Cytophagales</taxon>
        <taxon>Hymenobacteraceae</taxon>
        <taxon>Hymenobacter</taxon>
    </lineage>
</organism>
<name>A0A238YRU2_9BACT</name>
<dbReference type="SUPFAM" id="SSF52540">
    <property type="entry name" value="P-loop containing nucleoside triphosphate hydrolases"/>
    <property type="match status" value="1"/>
</dbReference>
<comment type="pathway">
    <text evidence="5">Cofactor biosynthesis; coenzyme A biosynthesis; CoA from (R)-pantothenate: step 5/5.</text>
</comment>
<keyword evidence="3 5" id="KW-0067">ATP-binding</keyword>
<dbReference type="AlphaFoldDB" id="A0A238YRU2"/>
<dbReference type="GO" id="GO:0015937">
    <property type="term" value="P:coenzyme A biosynthetic process"/>
    <property type="evidence" value="ECO:0007669"/>
    <property type="project" value="UniProtKB-UniRule"/>
</dbReference>
<dbReference type="PANTHER" id="PTHR10695:SF46">
    <property type="entry name" value="BIFUNCTIONAL COENZYME A SYNTHASE-RELATED"/>
    <property type="match status" value="1"/>
</dbReference>
<evidence type="ECO:0000256" key="2">
    <source>
        <dbReference type="ARBA" id="ARBA00022741"/>
    </source>
</evidence>
<dbReference type="EMBL" id="FZNS01000006">
    <property type="protein sequence ID" value="SNR73538.1"/>
    <property type="molecule type" value="Genomic_DNA"/>
</dbReference>
<evidence type="ECO:0000313" key="8">
    <source>
        <dbReference type="Proteomes" id="UP000198310"/>
    </source>
</evidence>
<evidence type="ECO:0000256" key="1">
    <source>
        <dbReference type="ARBA" id="ARBA00009018"/>
    </source>
</evidence>
<dbReference type="Proteomes" id="UP000198310">
    <property type="component" value="Unassembled WGS sequence"/>
</dbReference>
<dbReference type="InterPro" id="IPR027417">
    <property type="entry name" value="P-loop_NTPase"/>
</dbReference>
<dbReference type="GO" id="GO:0005524">
    <property type="term" value="F:ATP binding"/>
    <property type="evidence" value="ECO:0007669"/>
    <property type="project" value="UniProtKB-UniRule"/>
</dbReference>
<dbReference type="GO" id="GO:0005737">
    <property type="term" value="C:cytoplasm"/>
    <property type="evidence" value="ECO:0007669"/>
    <property type="project" value="UniProtKB-SubCell"/>
</dbReference>